<dbReference type="GO" id="GO:0004553">
    <property type="term" value="F:hydrolase activity, hydrolyzing O-glycosyl compounds"/>
    <property type="evidence" value="ECO:0007669"/>
    <property type="project" value="InterPro"/>
</dbReference>
<dbReference type="GeneID" id="78126492"/>
<dbReference type="SUPFAM" id="SSF51011">
    <property type="entry name" value="Glycosyl hydrolase domain"/>
    <property type="match status" value="1"/>
</dbReference>
<dbReference type="OrthoDB" id="176168at2"/>
<evidence type="ECO:0000256" key="1">
    <source>
        <dbReference type="ARBA" id="ARBA00007806"/>
    </source>
</evidence>
<evidence type="ECO:0000259" key="4">
    <source>
        <dbReference type="Pfam" id="PF21365"/>
    </source>
</evidence>
<dbReference type="AlphaFoldDB" id="A0A5N6S5K6"/>
<evidence type="ECO:0000256" key="2">
    <source>
        <dbReference type="RuleBase" id="RU361185"/>
    </source>
</evidence>
<keyword evidence="2" id="KW-0378">Hydrolase</keyword>
<dbReference type="InterPro" id="IPR048395">
    <property type="entry name" value="Glyco_hydro_31_C"/>
</dbReference>
<comment type="caution">
    <text evidence="5">The sequence shown here is derived from an EMBL/GenBank/DDBJ whole genome shotgun (WGS) entry which is preliminary data.</text>
</comment>
<dbReference type="InterPro" id="IPR017853">
    <property type="entry name" value="GH"/>
</dbReference>
<organism evidence="5 6">
    <name type="scientific">Bifidobacterium tibiigranuli</name>
    <dbReference type="NCBI Taxonomy" id="2172043"/>
    <lineage>
        <taxon>Bacteria</taxon>
        <taxon>Bacillati</taxon>
        <taxon>Actinomycetota</taxon>
        <taxon>Actinomycetes</taxon>
        <taxon>Bifidobacteriales</taxon>
        <taxon>Bifidobacteriaceae</taxon>
        <taxon>Bifidobacterium</taxon>
    </lineage>
</organism>
<feature type="domain" description="Glycosyl hydrolase family 31 C-terminal" evidence="4">
    <location>
        <begin position="497"/>
        <end position="607"/>
    </location>
</feature>
<feature type="domain" description="Glycoside hydrolase family 31 TIM barrel" evidence="3">
    <location>
        <begin position="180"/>
        <end position="483"/>
    </location>
</feature>
<dbReference type="PANTHER" id="PTHR43863">
    <property type="entry name" value="HYDROLASE, PUTATIVE (AFU_ORTHOLOGUE AFUA_1G03140)-RELATED"/>
    <property type="match status" value="1"/>
</dbReference>
<keyword evidence="6" id="KW-1185">Reference proteome</keyword>
<dbReference type="PANTHER" id="PTHR43863:SF2">
    <property type="entry name" value="MALTASE-GLUCOAMYLASE"/>
    <property type="match status" value="1"/>
</dbReference>
<dbReference type="EMBL" id="QDAG01000002">
    <property type="protein sequence ID" value="KAE8129623.1"/>
    <property type="molecule type" value="Genomic_DNA"/>
</dbReference>
<name>A0A5N6S5K6_9BIFI</name>
<gene>
    <name evidence="5" type="ORF">DDE84_02125</name>
</gene>
<dbReference type="InterPro" id="IPR000322">
    <property type="entry name" value="Glyco_hydro_31_TIM"/>
</dbReference>
<reference evidence="5 6" key="1">
    <citation type="submission" date="2018-04" db="EMBL/GenBank/DDBJ databases">
        <authorList>
            <person name="Eckel V.P."/>
            <person name="Vogel R.F."/>
        </authorList>
    </citation>
    <scope>NUCLEOTIDE SEQUENCE [LARGE SCALE GENOMIC DNA]</scope>
    <source>
        <strain evidence="6">TMW 2.1764</strain>
    </source>
</reference>
<accession>A0A5N6S5K6</accession>
<dbReference type="Gene3D" id="3.20.20.80">
    <property type="entry name" value="Glycosidases"/>
    <property type="match status" value="1"/>
</dbReference>
<dbReference type="InterPro" id="IPR051816">
    <property type="entry name" value="Glycosyl_Hydrolase_31"/>
</dbReference>
<sequence length="774" mass="88414">MSTIVQGSDYRFTLLTERLIRLEYSSSGEFEDRNTQLVANRDFGPVAYSVLKDHNGHAVEIETEFFHLYYDGGPFAASNLHVDAKYQYTLHDSRWYYGEKASGNLGGTNPTLDLVDGSTPIDDGIMSRDGYAYLDDTDSFAIEDGHFVARAAEESDGYFFAYGRNYREELSDFYRLSGETPLIPRYALGNWWSRYYRYTQQEYLDLMDQFESEQVPISVSIIDMDWHRTDDVPARFGSTWTGYSWNRTLFPDPQQFLKELKKRHKHISLNTHPAGGIRAFEDPYPTVAKHLGLDAEKEEPAIFDLDDPKFRESYFDDVHHPMEDEGVDFWWLDWQQGTSRSKDKVEPLWNLNHYHFLDNMRRNDGEGLILSRFAGPGSHRYPIGFSGDTVITWASLNFQPYFTATATNIGYTWWSHDIGGHIWGSFDPALSLRWLQLGVFSPINRLHSSENPFSGKEPWKYRRDVREYMDAYLRLRNRLVPYLDSANIGTHDENVALIEPLYYRYPDNEESYLVKNQYFFGSELMVAPITTPQDPTLNVGFVDAWLPEGQWMDIFTDLVYQGDQEGIERPMVSSCSLDGQFKTGETTIRLGRTLENIPVLAKLGAIVPMATDAMQRADVLPEELDVQVYGSKDNEYVMREHLNRSIAATTITVRGGVASVAVDDPDGIIPEGRQLHFTLHAFTLDGNSEFTLTAGQSFAGTPQSDGQQNARAREQLLQQLQGAEIPYEDKRAVLKKIDDALTSPINLATYAQTIENANLRSMVVEYASLIAMQR</sequence>
<dbReference type="RefSeq" id="WP_152580105.1">
    <property type="nucleotide sequence ID" value="NZ_JALCCS010000028.1"/>
</dbReference>
<dbReference type="Pfam" id="PF01055">
    <property type="entry name" value="Glyco_hydro_31_2nd"/>
    <property type="match status" value="1"/>
</dbReference>
<evidence type="ECO:0000313" key="5">
    <source>
        <dbReference type="EMBL" id="KAE8129623.1"/>
    </source>
</evidence>
<protein>
    <submittedName>
        <fullName evidence="5">Alpha-xylosidase</fullName>
    </submittedName>
</protein>
<proteinExistence type="inferred from homology"/>
<dbReference type="Pfam" id="PF21365">
    <property type="entry name" value="Glyco_hydro_31_3rd"/>
    <property type="match status" value="1"/>
</dbReference>
<keyword evidence="2" id="KW-0326">Glycosidase</keyword>
<comment type="similarity">
    <text evidence="1 2">Belongs to the glycosyl hydrolase 31 family.</text>
</comment>
<dbReference type="SUPFAM" id="SSF51445">
    <property type="entry name" value="(Trans)glycosidases"/>
    <property type="match status" value="1"/>
</dbReference>
<evidence type="ECO:0000259" key="3">
    <source>
        <dbReference type="Pfam" id="PF01055"/>
    </source>
</evidence>
<evidence type="ECO:0000313" key="6">
    <source>
        <dbReference type="Proteomes" id="UP000325415"/>
    </source>
</evidence>
<dbReference type="CDD" id="cd06595">
    <property type="entry name" value="GH31_u1"/>
    <property type="match status" value="1"/>
</dbReference>
<dbReference type="Proteomes" id="UP000325415">
    <property type="component" value="Unassembled WGS sequence"/>
</dbReference>
<dbReference type="GO" id="GO:0005975">
    <property type="term" value="P:carbohydrate metabolic process"/>
    <property type="evidence" value="ECO:0007669"/>
    <property type="project" value="InterPro"/>
</dbReference>